<dbReference type="Pfam" id="PF00589">
    <property type="entry name" value="Phage_integrase"/>
    <property type="match status" value="1"/>
</dbReference>
<proteinExistence type="predicted"/>
<reference evidence="5" key="1">
    <citation type="submission" date="2014-12" db="EMBL/GenBank/DDBJ databases">
        <authorList>
            <person name="Salcher M.M."/>
        </authorList>
    </citation>
    <scope>NUCLEOTIDE SEQUENCE [LARGE SCALE GENOMIC DNA]</scope>
    <source>
        <strain evidence="5">MMS-10A-171</strain>
    </source>
</reference>
<dbReference type="GO" id="GO:0003677">
    <property type="term" value="F:DNA binding"/>
    <property type="evidence" value="ECO:0007669"/>
    <property type="project" value="InterPro"/>
</dbReference>
<evidence type="ECO:0000256" key="1">
    <source>
        <dbReference type="ARBA" id="ARBA00022908"/>
    </source>
</evidence>
<accession>A0A0B7J021</accession>
<evidence type="ECO:0000259" key="3">
    <source>
        <dbReference type="PROSITE" id="PS51898"/>
    </source>
</evidence>
<dbReference type="CDD" id="cd00397">
    <property type="entry name" value="DNA_BRE_C"/>
    <property type="match status" value="1"/>
</dbReference>
<evidence type="ECO:0000313" key="4">
    <source>
        <dbReference type="EMBL" id="CEN56675.1"/>
    </source>
</evidence>
<dbReference type="EMBL" id="LN794158">
    <property type="protein sequence ID" value="CEN56675.1"/>
    <property type="molecule type" value="Genomic_DNA"/>
</dbReference>
<dbReference type="InterPro" id="IPR013762">
    <property type="entry name" value="Integrase-like_cat_sf"/>
</dbReference>
<dbReference type="Gene3D" id="1.10.443.10">
    <property type="entry name" value="Intergrase catalytic core"/>
    <property type="match status" value="1"/>
</dbReference>
<dbReference type="KEGG" id="mbac:BN1209_1640"/>
<dbReference type="Proteomes" id="UP000056322">
    <property type="component" value="Chromosome 1"/>
</dbReference>
<dbReference type="HOGENOM" id="CLU_027562_29_0_4"/>
<dbReference type="GO" id="GO:0006310">
    <property type="term" value="P:DNA recombination"/>
    <property type="evidence" value="ECO:0007669"/>
    <property type="project" value="UniProtKB-KW"/>
</dbReference>
<sequence length="221" mass="25203">MVGNENIRKYAANNENNTLLEDYMKQARTLNDKELNLLLLYVNTRKYAERDRCMLLMTYFAGMRIGEVAATKIKDVLGADGTIKQEINLTAEQTKGKFARTVVLNEKLRKELLAYLLTRFSKQDLIAIQYSTAKEKPLFSTQKSEGFNANTACYHFHMLYKRAGLEGCSSHSGRRSFLTELSSKSVPLKVLMELAGHRQAQTTMRYVNVTQDMKRAAVELI</sequence>
<dbReference type="PANTHER" id="PTHR30349:SF64">
    <property type="entry name" value="PROPHAGE INTEGRASE INTD-RELATED"/>
    <property type="match status" value="1"/>
</dbReference>
<dbReference type="GO" id="GO:0015074">
    <property type="term" value="P:DNA integration"/>
    <property type="evidence" value="ECO:0007669"/>
    <property type="project" value="UniProtKB-KW"/>
</dbReference>
<keyword evidence="1" id="KW-0229">DNA integration</keyword>
<name>A0A0B7J021_9PROT</name>
<dbReference type="AlphaFoldDB" id="A0A0B7J021"/>
<evidence type="ECO:0000313" key="5">
    <source>
        <dbReference type="Proteomes" id="UP000056322"/>
    </source>
</evidence>
<gene>
    <name evidence="4" type="ORF">BN1209_1640</name>
</gene>
<dbReference type="PANTHER" id="PTHR30349">
    <property type="entry name" value="PHAGE INTEGRASE-RELATED"/>
    <property type="match status" value="1"/>
</dbReference>
<keyword evidence="2" id="KW-0233">DNA recombination</keyword>
<keyword evidence="5" id="KW-1185">Reference proteome</keyword>
<dbReference type="SUPFAM" id="SSF56349">
    <property type="entry name" value="DNA breaking-rejoining enzymes"/>
    <property type="match status" value="1"/>
</dbReference>
<dbReference type="InterPro" id="IPR002104">
    <property type="entry name" value="Integrase_catalytic"/>
</dbReference>
<dbReference type="PROSITE" id="PS51898">
    <property type="entry name" value="TYR_RECOMBINASE"/>
    <property type="match status" value="1"/>
</dbReference>
<feature type="domain" description="Tyr recombinase" evidence="3">
    <location>
        <begin position="25"/>
        <end position="219"/>
    </location>
</feature>
<protein>
    <submittedName>
        <fullName evidence="4">Integrase family protein</fullName>
    </submittedName>
</protein>
<dbReference type="InterPro" id="IPR050090">
    <property type="entry name" value="Tyrosine_recombinase_XerCD"/>
</dbReference>
<dbReference type="STRING" id="1581680.BN1209_1640"/>
<dbReference type="InterPro" id="IPR011010">
    <property type="entry name" value="DNA_brk_join_enz"/>
</dbReference>
<evidence type="ECO:0000256" key="2">
    <source>
        <dbReference type="ARBA" id="ARBA00023172"/>
    </source>
</evidence>
<organism evidence="4 5">
    <name type="scientific">Candidatus Methylopumilus turicensis</name>
    <dbReference type="NCBI Taxonomy" id="1581680"/>
    <lineage>
        <taxon>Bacteria</taxon>
        <taxon>Pseudomonadati</taxon>
        <taxon>Pseudomonadota</taxon>
        <taxon>Betaproteobacteria</taxon>
        <taxon>Nitrosomonadales</taxon>
        <taxon>Methylophilaceae</taxon>
        <taxon>Candidatus Methylopumilus</taxon>
    </lineage>
</organism>